<protein>
    <recommendedName>
        <fullName evidence="2">EF-hand domain-containing protein</fullName>
    </recommendedName>
</protein>
<dbReference type="EMBL" id="HBDW01003023">
    <property type="protein sequence ID" value="CAD8218660.1"/>
    <property type="molecule type" value="Transcribed_RNA"/>
</dbReference>
<organism evidence="1">
    <name type="scientific">Pycnococcus provasolii</name>
    <dbReference type="NCBI Taxonomy" id="41880"/>
    <lineage>
        <taxon>Eukaryota</taxon>
        <taxon>Viridiplantae</taxon>
        <taxon>Chlorophyta</taxon>
        <taxon>Pseudoscourfieldiophyceae</taxon>
        <taxon>Pseudoscourfieldiales</taxon>
        <taxon>Pycnococcaceae</taxon>
        <taxon>Pycnococcus</taxon>
    </lineage>
</organism>
<proteinExistence type="predicted"/>
<evidence type="ECO:0008006" key="2">
    <source>
        <dbReference type="Google" id="ProtNLM"/>
    </source>
</evidence>
<gene>
    <name evidence="1" type="ORF">PPRO1472_LOCUS2108</name>
</gene>
<sequence>MWASWQARAMVYDSTYTPEDETKKPKSDFEGLHLATSREIIMAGDGGEENAVLSFPSSKSREPVDKTLKKAQEKLSTYVNQFKDSEDPELYKRLLHYKDVWDQHVRFVEVEECGLDEEEHGSFCQSLERLVTLAQSLGMQPELLLAAAQRWEYLGEKKTNAASISDIAMQRCSDDDDHIPKTLREQRNALLTDAFKKADKEGKGWVGPETARQLLKLAGHEIHGHAAELALASLEGRALTDEDAFVTKLATGDGPDIEPRMTVSDLLFLDQTLYFDTDDSVWVSQLTKNMM</sequence>
<dbReference type="AlphaFoldDB" id="A0A7R9SYI3"/>
<evidence type="ECO:0000313" key="1">
    <source>
        <dbReference type="EMBL" id="CAD8218660.1"/>
    </source>
</evidence>
<accession>A0A7R9SYI3</accession>
<name>A0A7R9SYI3_9CHLO</name>
<reference evidence="1" key="1">
    <citation type="submission" date="2021-01" db="EMBL/GenBank/DDBJ databases">
        <authorList>
            <person name="Corre E."/>
            <person name="Pelletier E."/>
            <person name="Niang G."/>
            <person name="Scheremetjew M."/>
            <person name="Finn R."/>
            <person name="Kale V."/>
            <person name="Holt S."/>
            <person name="Cochrane G."/>
            <person name="Meng A."/>
            <person name="Brown T."/>
            <person name="Cohen L."/>
        </authorList>
    </citation>
    <scope>NUCLEOTIDE SEQUENCE</scope>
    <source>
        <strain evidence="1">RCC251</strain>
    </source>
</reference>